<keyword evidence="4" id="KW-0119">Carbohydrate metabolism</keyword>
<keyword evidence="4" id="KW-0378">Hydrolase</keyword>
<dbReference type="GO" id="GO:0045493">
    <property type="term" value="P:xylan catabolic process"/>
    <property type="evidence" value="ECO:0007669"/>
    <property type="project" value="UniProtKB-KW"/>
</dbReference>
<feature type="transmembrane region" description="Helical" evidence="2">
    <location>
        <begin position="20"/>
        <end position="40"/>
    </location>
</feature>
<dbReference type="OrthoDB" id="9806342at2"/>
<dbReference type="PROSITE" id="PS51677">
    <property type="entry name" value="NODB"/>
    <property type="match status" value="1"/>
</dbReference>
<dbReference type="Gene3D" id="3.20.20.370">
    <property type="entry name" value="Glycoside hydrolase/deacetylase"/>
    <property type="match status" value="1"/>
</dbReference>
<dbReference type="EMBL" id="CYXO01000005">
    <property type="protein sequence ID" value="CUM92421.1"/>
    <property type="molecule type" value="Genomic_DNA"/>
</dbReference>
<dbReference type="InterPro" id="IPR011330">
    <property type="entry name" value="Glyco_hydro/deAcase_b/a-brl"/>
</dbReference>
<name>A0A173SPW6_9FIRM</name>
<keyword evidence="4" id="KW-0624">Polysaccharide degradation</keyword>
<reference evidence="4 5" key="1">
    <citation type="submission" date="2015-09" db="EMBL/GenBank/DDBJ databases">
        <authorList>
            <consortium name="Pathogen Informatics"/>
        </authorList>
    </citation>
    <scope>NUCLEOTIDE SEQUENCE [LARGE SCALE GENOMIC DNA]</scope>
    <source>
        <strain evidence="4 5">2789STDY5834961</strain>
    </source>
</reference>
<evidence type="ECO:0000313" key="5">
    <source>
        <dbReference type="Proteomes" id="UP000095597"/>
    </source>
</evidence>
<keyword evidence="4" id="KW-0858">Xylan degradation</keyword>
<dbReference type="PANTHER" id="PTHR10587:SF125">
    <property type="entry name" value="POLYSACCHARIDE DEACETYLASE YHEN-RELATED"/>
    <property type="match status" value="1"/>
</dbReference>
<dbReference type="InterPro" id="IPR050248">
    <property type="entry name" value="Polysacc_deacetylase_ArnD"/>
</dbReference>
<gene>
    <name evidence="4" type="ORF">ERS852573_01154</name>
</gene>
<evidence type="ECO:0000256" key="1">
    <source>
        <dbReference type="SAM" id="MobiDB-lite"/>
    </source>
</evidence>
<dbReference type="GO" id="GO:0016798">
    <property type="term" value="F:hydrolase activity, acting on glycosyl bonds"/>
    <property type="evidence" value="ECO:0007669"/>
    <property type="project" value="UniProtKB-KW"/>
</dbReference>
<evidence type="ECO:0000313" key="4">
    <source>
        <dbReference type="EMBL" id="CUM92421.1"/>
    </source>
</evidence>
<evidence type="ECO:0000259" key="3">
    <source>
        <dbReference type="PROSITE" id="PS51677"/>
    </source>
</evidence>
<proteinExistence type="predicted"/>
<dbReference type="RefSeq" id="WP_055213893.1">
    <property type="nucleotide sequence ID" value="NZ_CYXO01000005.1"/>
</dbReference>
<feature type="compositionally biased region" description="Basic and acidic residues" evidence="1">
    <location>
        <begin position="78"/>
        <end position="95"/>
    </location>
</feature>
<dbReference type="Proteomes" id="UP000095597">
    <property type="component" value="Unassembled WGS sequence"/>
</dbReference>
<dbReference type="GO" id="GO:0016810">
    <property type="term" value="F:hydrolase activity, acting on carbon-nitrogen (but not peptide) bonds"/>
    <property type="evidence" value="ECO:0007669"/>
    <property type="project" value="InterPro"/>
</dbReference>
<dbReference type="Pfam" id="PF01522">
    <property type="entry name" value="Polysacc_deac_1"/>
    <property type="match status" value="1"/>
</dbReference>
<keyword evidence="2" id="KW-0472">Membrane</keyword>
<dbReference type="AlphaFoldDB" id="A0A173SPW6"/>
<keyword evidence="2" id="KW-0812">Transmembrane</keyword>
<feature type="domain" description="NodB homology" evidence="3">
    <location>
        <begin position="113"/>
        <end position="302"/>
    </location>
</feature>
<evidence type="ECO:0000256" key="2">
    <source>
        <dbReference type="SAM" id="Phobius"/>
    </source>
</evidence>
<dbReference type="CDD" id="cd10944">
    <property type="entry name" value="CE4_SmPgdA_like"/>
    <property type="match status" value="1"/>
</dbReference>
<dbReference type="PANTHER" id="PTHR10587">
    <property type="entry name" value="GLYCOSYL TRANSFERASE-RELATED"/>
    <property type="match status" value="1"/>
</dbReference>
<protein>
    <submittedName>
        <fullName evidence="4">Bifunctional xylanase/deacetylase</fullName>
    </submittedName>
</protein>
<keyword evidence="2" id="KW-1133">Transmembrane helix</keyword>
<accession>A0A173SPW6</accession>
<dbReference type="InterPro" id="IPR002509">
    <property type="entry name" value="NODB_dom"/>
</dbReference>
<dbReference type="SUPFAM" id="SSF88713">
    <property type="entry name" value="Glycoside hydrolase/deacetylase"/>
    <property type="match status" value="1"/>
</dbReference>
<feature type="region of interest" description="Disordered" evidence="1">
    <location>
        <begin position="46"/>
        <end position="108"/>
    </location>
</feature>
<sequence>MSRKKLKNRRRKDRAQRKILIAAVCIAAVIIGVGIGGHVIKKNAGKTMTTAETESKKAVSKKKATAKKLTINENETDASNKENQGQKDQTDDRSEFAVQPGRKVGTTEQSDEKVVYLTLDDGPSKNTQAVLDILDKYNAKATFFVTGAMPEYKDMIKKAYDKGHTIGMHTYSHDYAKVYASVDAYFQDLDQIGQLVKEEIGYVPCFIRFPGGSSNTISASYTKGIMTTLTQEVQARGYQYYDWNGSSGDGAVRTTEQLVDQATSFHDNNIILLSHDSETKDTTVEALPKIIEYYQSQGYVFKALDLNSYVAHHGVNN</sequence>
<organism evidence="4 5">
    <name type="scientific">Dorea longicatena</name>
    <dbReference type="NCBI Taxonomy" id="88431"/>
    <lineage>
        <taxon>Bacteria</taxon>
        <taxon>Bacillati</taxon>
        <taxon>Bacillota</taxon>
        <taxon>Clostridia</taxon>
        <taxon>Lachnospirales</taxon>
        <taxon>Lachnospiraceae</taxon>
        <taxon>Dorea</taxon>
    </lineage>
</organism>
<keyword evidence="4" id="KW-0326">Glycosidase</keyword>